<feature type="compositionally biased region" description="Polar residues" evidence="7">
    <location>
        <begin position="461"/>
        <end position="479"/>
    </location>
</feature>
<evidence type="ECO:0000256" key="6">
    <source>
        <dbReference type="ARBA" id="ARBA00023014"/>
    </source>
</evidence>
<reference evidence="9 10" key="1">
    <citation type="submission" date="2024-08" db="EMBL/GenBank/DDBJ databases">
        <title>Whole-genome sequencing of halo(alkali)philic microorganisms from hypersaline lakes.</title>
        <authorList>
            <person name="Sorokin D.Y."/>
            <person name="Merkel A.Y."/>
            <person name="Messina E."/>
            <person name="Yakimov M."/>
        </authorList>
    </citation>
    <scope>NUCLEOTIDE SEQUENCE [LARGE SCALE GENOMIC DNA]</scope>
    <source>
        <strain evidence="9 10">AB-hyl4</strain>
    </source>
</reference>
<dbReference type="PROSITE" id="PS51918">
    <property type="entry name" value="RADICAL_SAM"/>
    <property type="match status" value="1"/>
</dbReference>
<dbReference type="PANTHER" id="PTHR43076:SF1">
    <property type="entry name" value="LIPOYL SYNTHASE 2"/>
    <property type="match status" value="1"/>
</dbReference>
<keyword evidence="2" id="KW-0004">4Fe-4S</keyword>
<dbReference type="Gene3D" id="3.20.20.70">
    <property type="entry name" value="Aldolase class I"/>
    <property type="match status" value="1"/>
</dbReference>
<evidence type="ECO:0000256" key="4">
    <source>
        <dbReference type="ARBA" id="ARBA00022723"/>
    </source>
</evidence>
<dbReference type="PANTHER" id="PTHR43076">
    <property type="entry name" value="FO SYNTHASE (COFH)"/>
    <property type="match status" value="1"/>
</dbReference>
<feature type="region of interest" description="Disordered" evidence="7">
    <location>
        <begin position="459"/>
        <end position="479"/>
    </location>
</feature>
<keyword evidence="4" id="KW-0479">Metal-binding</keyword>
<dbReference type="SFLD" id="SFLDG01389">
    <property type="entry name" value="menaquinone_synthsis_involved"/>
    <property type="match status" value="1"/>
</dbReference>
<comment type="caution">
    <text evidence="9">The sequence shown here is derived from an EMBL/GenBank/DDBJ whole genome shotgun (WGS) entry which is preliminary data.</text>
</comment>
<evidence type="ECO:0000256" key="7">
    <source>
        <dbReference type="SAM" id="MobiDB-lite"/>
    </source>
</evidence>
<evidence type="ECO:0000256" key="3">
    <source>
        <dbReference type="ARBA" id="ARBA00022691"/>
    </source>
</evidence>
<dbReference type="EMBL" id="JBGUBD010000013">
    <property type="protein sequence ID" value="MFA9479902.1"/>
    <property type="molecule type" value="Genomic_DNA"/>
</dbReference>
<dbReference type="InterPro" id="IPR013785">
    <property type="entry name" value="Aldolase_TIM"/>
</dbReference>
<organism evidence="9 10">
    <name type="scientific">Natronomicrosphaera hydrolytica</name>
    <dbReference type="NCBI Taxonomy" id="3242702"/>
    <lineage>
        <taxon>Bacteria</taxon>
        <taxon>Pseudomonadati</taxon>
        <taxon>Planctomycetota</taxon>
        <taxon>Phycisphaerae</taxon>
        <taxon>Phycisphaerales</taxon>
        <taxon>Phycisphaeraceae</taxon>
        <taxon>Natronomicrosphaera</taxon>
    </lineage>
</organism>
<feature type="domain" description="Radical SAM core" evidence="8">
    <location>
        <begin position="57"/>
        <end position="320"/>
    </location>
</feature>
<comment type="cofactor">
    <cofactor evidence="1">
        <name>[4Fe-4S] cluster</name>
        <dbReference type="ChEBI" id="CHEBI:49883"/>
    </cofactor>
</comment>
<dbReference type="InterPro" id="IPR045567">
    <property type="entry name" value="CofH/MnqC-like_C"/>
</dbReference>
<dbReference type="SFLD" id="SFLDG01064">
    <property type="entry name" value="F420__menaquinone_cofactor_bio"/>
    <property type="match status" value="1"/>
</dbReference>
<evidence type="ECO:0000256" key="1">
    <source>
        <dbReference type="ARBA" id="ARBA00001966"/>
    </source>
</evidence>
<gene>
    <name evidence="9" type="ORF">ACERK3_16585</name>
</gene>
<keyword evidence="10" id="KW-1185">Reference proteome</keyword>
<name>A0ABV4U9E3_9BACT</name>
<accession>A0ABV4U9E3</accession>
<keyword evidence="3" id="KW-0949">S-adenosyl-L-methionine</keyword>
<keyword evidence="5" id="KW-0408">Iron</keyword>
<dbReference type="Proteomes" id="UP001575105">
    <property type="component" value="Unassembled WGS sequence"/>
</dbReference>
<evidence type="ECO:0000256" key="2">
    <source>
        <dbReference type="ARBA" id="ARBA00022485"/>
    </source>
</evidence>
<dbReference type="InterPro" id="IPR007197">
    <property type="entry name" value="rSAM"/>
</dbReference>
<protein>
    <submittedName>
        <fullName evidence="9">Radical SAM protein</fullName>
    </submittedName>
</protein>
<dbReference type="Pfam" id="PF04055">
    <property type="entry name" value="Radical_SAM"/>
    <property type="match status" value="1"/>
</dbReference>
<proteinExistence type="predicted"/>
<dbReference type="SUPFAM" id="SSF102114">
    <property type="entry name" value="Radical SAM enzymes"/>
    <property type="match status" value="1"/>
</dbReference>
<evidence type="ECO:0000313" key="9">
    <source>
        <dbReference type="EMBL" id="MFA9479902.1"/>
    </source>
</evidence>
<dbReference type="InterPro" id="IPR058240">
    <property type="entry name" value="rSAM_sf"/>
</dbReference>
<sequence length="479" mass="53476">MTRTDTLAQALNIDAVVEGKARLSFADALRLYHEAPLHDLGRWANAVAERIHGTEVRTYVIDRNINYTNVCTARCTFCAFKRRGDEDDAYTLDRETLHRKIAELVAIGGTQILLQGGMNPDLPIEFYEEMLRAMKADFPQVHIHGFSPPEITELVAIAEIDGFPTTAPRRSGELPQDVWEAKCEAIIKRLMAAGLDSLPGGGGEIFADHVRRRTGQGKASAEHWLTVMRLCHKLGLHTSATMMFGHIEGIADRIDHMQRLRDAQDQAINHNWPARYVSFISWPFQRENTPLGRLPEYDVESDEPFAGDVLAEKVYAGEVDGMAKAACDAAVPEAGKIVRRASANEYLRMQAISRLFLDNFHSIGSSWVTMGPKIGQMGLYFGASDMGSVMMEENVVSAAGTTYCLNEEVLCHLIRDAGYTPAQRDNRYNVIKLHNTNTAPDRKVTDWSQHRAKKLHIESTPCDSNEPDNNTPITLTINR</sequence>
<dbReference type="SFLD" id="SFLDS00029">
    <property type="entry name" value="Radical_SAM"/>
    <property type="match status" value="1"/>
</dbReference>
<evidence type="ECO:0000313" key="10">
    <source>
        <dbReference type="Proteomes" id="UP001575105"/>
    </source>
</evidence>
<dbReference type="InterPro" id="IPR034405">
    <property type="entry name" value="F420"/>
</dbReference>
<dbReference type="Pfam" id="PF19288">
    <property type="entry name" value="CofH_C"/>
    <property type="match status" value="1"/>
</dbReference>
<evidence type="ECO:0000259" key="8">
    <source>
        <dbReference type="PROSITE" id="PS51918"/>
    </source>
</evidence>
<dbReference type="RefSeq" id="WP_425346828.1">
    <property type="nucleotide sequence ID" value="NZ_JBGUBD010000013.1"/>
</dbReference>
<keyword evidence="6" id="KW-0411">Iron-sulfur</keyword>
<evidence type="ECO:0000256" key="5">
    <source>
        <dbReference type="ARBA" id="ARBA00023004"/>
    </source>
</evidence>